<keyword evidence="5" id="KW-0233">DNA recombination</keyword>
<name>A0A977PVG9_9CYAN</name>
<proteinExistence type="inferred from homology"/>
<gene>
    <name evidence="8" type="ORF">KA717_34850</name>
</gene>
<comment type="function">
    <text evidence="1">Involved in the transposition of the insertion sequence IS5.</text>
</comment>
<accession>A0A977PVG9</accession>
<dbReference type="InterPro" id="IPR047959">
    <property type="entry name" value="Transpos_IS5"/>
</dbReference>
<feature type="domain" description="Transposase InsH N-terminal" evidence="7">
    <location>
        <begin position="1"/>
        <end position="48"/>
    </location>
</feature>
<dbReference type="GO" id="GO:0004803">
    <property type="term" value="F:transposase activity"/>
    <property type="evidence" value="ECO:0007669"/>
    <property type="project" value="InterPro"/>
</dbReference>
<dbReference type="PANTHER" id="PTHR35604">
    <property type="entry name" value="TRANSPOSASE INSH FOR INSERTION SEQUENCE ELEMENT IS5A-RELATED"/>
    <property type="match status" value="1"/>
</dbReference>
<dbReference type="Proteomes" id="UP001065613">
    <property type="component" value="Chromosome"/>
</dbReference>
<evidence type="ECO:0000256" key="4">
    <source>
        <dbReference type="ARBA" id="ARBA00023125"/>
    </source>
</evidence>
<feature type="domain" description="Transposase IS4-like" evidence="6">
    <location>
        <begin position="77"/>
        <end position="267"/>
    </location>
</feature>
<keyword evidence="4" id="KW-0238">DNA-binding</keyword>
<dbReference type="Pfam" id="PF05598">
    <property type="entry name" value="DUF772"/>
    <property type="match status" value="1"/>
</dbReference>
<evidence type="ECO:0000313" key="8">
    <source>
        <dbReference type="EMBL" id="UXE60639.1"/>
    </source>
</evidence>
<sequence>MLVLKFLYNLSNEEVEYQAHDRASFRRFLGLEGEAEIPDATTVDNFEKKLQAEGLIEVVFEEFERFLRESGYEAKGGQIIDATLVPVAIQQNRKEENEKIKKGEIPEEWQNKPQKLAQKDATARWTQKNGKSYFGYKNHISIDKEHGFIRRYSVTDASVHDSQQLGAVLDPDNEEREVWADSAYRSENIEAGLEALGHISHIHERAYRNRPLTEEAIASNREKSKTRAKVEHVFGAWVMSMGGKLMRGIGLERVKAHIGLKNWVYNLSRYVFWQKQESCVLGGQCA</sequence>
<evidence type="ECO:0000259" key="6">
    <source>
        <dbReference type="Pfam" id="PF01609"/>
    </source>
</evidence>
<evidence type="ECO:0000256" key="5">
    <source>
        <dbReference type="ARBA" id="ARBA00023172"/>
    </source>
</evidence>
<evidence type="ECO:0000259" key="7">
    <source>
        <dbReference type="Pfam" id="PF05598"/>
    </source>
</evidence>
<dbReference type="GO" id="GO:0003677">
    <property type="term" value="F:DNA binding"/>
    <property type="evidence" value="ECO:0007669"/>
    <property type="project" value="UniProtKB-KW"/>
</dbReference>
<reference evidence="8" key="1">
    <citation type="submission" date="2021-04" db="EMBL/GenBank/DDBJ databases">
        <title>Genome sequence of Woronichinia naegeliana from Washington state freshwater lake bloom.</title>
        <authorList>
            <person name="Dreher T.W."/>
        </authorList>
    </citation>
    <scope>NUCLEOTIDE SEQUENCE</scope>
    <source>
        <strain evidence="8">WA131</strain>
    </source>
</reference>
<dbReference type="KEGG" id="wna:KA717_34850"/>
<dbReference type="GO" id="GO:0006313">
    <property type="term" value="P:DNA transposition"/>
    <property type="evidence" value="ECO:0007669"/>
    <property type="project" value="InterPro"/>
</dbReference>
<evidence type="ECO:0000256" key="3">
    <source>
        <dbReference type="ARBA" id="ARBA00022578"/>
    </source>
</evidence>
<dbReference type="AlphaFoldDB" id="A0A977PVG9"/>
<evidence type="ECO:0000256" key="1">
    <source>
        <dbReference type="ARBA" id="ARBA00003544"/>
    </source>
</evidence>
<organism evidence="8">
    <name type="scientific">Woronichinia naegeliana WA131</name>
    <dbReference type="NCBI Taxonomy" id="2824559"/>
    <lineage>
        <taxon>Bacteria</taxon>
        <taxon>Bacillati</taxon>
        <taxon>Cyanobacteriota</taxon>
        <taxon>Cyanophyceae</taxon>
        <taxon>Synechococcales</taxon>
        <taxon>Coelosphaeriaceae</taxon>
        <taxon>Woronichinia</taxon>
    </lineage>
</organism>
<dbReference type="PANTHER" id="PTHR35604:SF2">
    <property type="entry name" value="TRANSPOSASE INSH FOR INSERTION SEQUENCE ELEMENT IS5A-RELATED"/>
    <property type="match status" value="1"/>
</dbReference>
<dbReference type="EMBL" id="CP073041">
    <property type="protein sequence ID" value="UXE60639.1"/>
    <property type="molecule type" value="Genomic_DNA"/>
</dbReference>
<dbReference type="InterPro" id="IPR008490">
    <property type="entry name" value="Transposase_InsH_N"/>
</dbReference>
<dbReference type="NCBIfam" id="NF033581">
    <property type="entry name" value="transpos_IS5_4"/>
    <property type="match status" value="1"/>
</dbReference>
<dbReference type="InterPro" id="IPR002559">
    <property type="entry name" value="Transposase_11"/>
</dbReference>
<keyword evidence="3" id="KW-0815">Transposition</keyword>
<comment type="similarity">
    <text evidence="2">Belongs to the transposase 11 family.</text>
</comment>
<dbReference type="Pfam" id="PF01609">
    <property type="entry name" value="DDE_Tnp_1"/>
    <property type="match status" value="1"/>
</dbReference>
<protein>
    <submittedName>
        <fullName evidence="8">IS5 family transposase</fullName>
    </submittedName>
</protein>
<evidence type="ECO:0000256" key="2">
    <source>
        <dbReference type="ARBA" id="ARBA00010075"/>
    </source>
</evidence>